<dbReference type="RefSeq" id="WP_204680146.1">
    <property type="nucleotide sequence ID" value="NZ_BSNR01000003.1"/>
</dbReference>
<feature type="transmembrane region" description="Helical" evidence="1">
    <location>
        <begin position="7"/>
        <end position="34"/>
    </location>
</feature>
<name>A0ABS2K1W0_9GAMM</name>
<feature type="transmembrane region" description="Helical" evidence="1">
    <location>
        <begin position="179"/>
        <end position="195"/>
    </location>
</feature>
<evidence type="ECO:0000313" key="2">
    <source>
        <dbReference type="EMBL" id="MBM7124615.1"/>
    </source>
</evidence>
<feature type="transmembrane region" description="Helical" evidence="1">
    <location>
        <begin position="85"/>
        <end position="113"/>
    </location>
</feature>
<feature type="transmembrane region" description="Helical" evidence="1">
    <location>
        <begin position="594"/>
        <end position="616"/>
    </location>
</feature>
<proteinExistence type="predicted"/>
<gene>
    <name evidence="2" type="ORF">ISP19_04425</name>
</gene>
<accession>A0ABS2K1W0</accession>
<protein>
    <recommendedName>
        <fullName evidence="4">Dolichyl-phosphate-mannose-protein mannosyltransferase</fullName>
    </recommendedName>
</protein>
<sequence>MQTRTLLIIALVVTLVHLFIAMNTPLVLMTWQIYDDGLFVRLAQYLAKGQWLGPFNQFTLMKGPGYPLFLAFNYWVGLPITLTRALLFCAAVASVSFVVFKMTGSRVLAMFVYVAPMLDPKTFEITRILRDSIYVSQTVLVLAVFSYSLFIARSSRVRFWSAIAGGLLLGWFWLTREEGIWLVPGLVTLVLYAILRKRSQPAANSWLLPTLCVIGVFLLTQLAFAVVNLRYYGSFSGVDFKERNFQAAWHILESVQPSKRTAYVSVPREVRMKAYAVSPSFASLKPYIDPESGSSRWEAGECKMHSSACGDIGTGFFIWAMRDAVAAVGQYNSPKAASNFYARMTAEIQAACNDGRLHCVKKLIPEVPSMTREQLWSIPVSAGTLFRDVMHPGADTAPDELNVFGPENEFQSTVDFLNHPAHYPLSNTLVTHVEMRGWYYLPGSEGGWFTVKVLDEQGKDVPYTLVRSDSPDLPQSFHDERASRQRFSLSATCAAKCTIIFTGADAAPKSFPIIPPVSIQGQISKVGTGLLALDAEDVWRTNSVYDDVRVKLARRIRQRLYSVYTWMQPPLLVLGLLSFVLACFLAIRQRQYPVIIGIAATCWVSSLMRALILILVNASSFTVMDSSYMAPIFILTVIASVLSIYALFALVSVRQMVGGRVEFVR</sequence>
<reference evidence="2" key="1">
    <citation type="submission" date="2020-10" db="EMBL/GenBank/DDBJ databases">
        <title>Phylogeny of dyella-like bacteria.</title>
        <authorList>
            <person name="Fu J."/>
        </authorList>
    </citation>
    <scope>NUCLEOTIDE SEQUENCE</scope>
    <source>
        <strain evidence="2">DHOC52</strain>
    </source>
</reference>
<keyword evidence="3" id="KW-1185">Reference proteome</keyword>
<evidence type="ECO:0008006" key="4">
    <source>
        <dbReference type="Google" id="ProtNLM"/>
    </source>
</evidence>
<organism evidence="2 3">
    <name type="scientific">Dyella flava</name>
    <dbReference type="NCBI Taxonomy" id="1920170"/>
    <lineage>
        <taxon>Bacteria</taxon>
        <taxon>Pseudomonadati</taxon>
        <taxon>Pseudomonadota</taxon>
        <taxon>Gammaproteobacteria</taxon>
        <taxon>Lysobacterales</taxon>
        <taxon>Rhodanobacteraceae</taxon>
        <taxon>Dyella</taxon>
    </lineage>
</organism>
<comment type="caution">
    <text evidence="2">The sequence shown here is derived from an EMBL/GenBank/DDBJ whole genome shotgun (WGS) entry which is preliminary data.</text>
</comment>
<keyword evidence="1" id="KW-0472">Membrane</keyword>
<evidence type="ECO:0000313" key="3">
    <source>
        <dbReference type="Proteomes" id="UP001430149"/>
    </source>
</evidence>
<feature type="transmembrane region" description="Helical" evidence="1">
    <location>
        <begin position="133"/>
        <end position="150"/>
    </location>
</feature>
<dbReference type="EMBL" id="JADIKE010000028">
    <property type="protein sequence ID" value="MBM7124615.1"/>
    <property type="molecule type" value="Genomic_DNA"/>
</dbReference>
<feature type="transmembrane region" description="Helical" evidence="1">
    <location>
        <begin position="207"/>
        <end position="227"/>
    </location>
</feature>
<feature type="transmembrane region" description="Helical" evidence="1">
    <location>
        <begin position="628"/>
        <end position="651"/>
    </location>
</feature>
<keyword evidence="1" id="KW-1133">Transmembrane helix</keyword>
<keyword evidence="1" id="KW-0812">Transmembrane</keyword>
<feature type="transmembrane region" description="Helical" evidence="1">
    <location>
        <begin position="566"/>
        <end position="587"/>
    </location>
</feature>
<dbReference type="Proteomes" id="UP001430149">
    <property type="component" value="Unassembled WGS sequence"/>
</dbReference>
<evidence type="ECO:0000256" key="1">
    <source>
        <dbReference type="SAM" id="Phobius"/>
    </source>
</evidence>
<feature type="transmembrane region" description="Helical" evidence="1">
    <location>
        <begin position="157"/>
        <end position="173"/>
    </location>
</feature>